<dbReference type="STRING" id="407821.A0A087TA92"/>
<proteinExistence type="inferred from homology"/>
<dbReference type="PROSITE" id="PS00411">
    <property type="entry name" value="KINESIN_MOTOR_1"/>
    <property type="match status" value="1"/>
</dbReference>
<dbReference type="InterPro" id="IPR019821">
    <property type="entry name" value="Kinesin_motor_CS"/>
</dbReference>
<dbReference type="OMA" id="FARRAKC"/>
<dbReference type="GO" id="GO:0003777">
    <property type="term" value="F:microtubule motor activity"/>
    <property type="evidence" value="ECO:0007669"/>
    <property type="project" value="InterPro"/>
</dbReference>
<keyword evidence="3 8" id="KW-0067">ATP-binding</keyword>
<gene>
    <name evidence="11" type="ORF">X975_04374</name>
</gene>
<comment type="subcellular location">
    <subcellularLocation>
        <location evidence="1">Cytoplasm</location>
        <location evidence="1">Cytoskeleton</location>
    </subcellularLocation>
</comment>
<comment type="similarity">
    <text evidence="7 8">Belongs to the TRAFAC class myosin-kinesin ATPase superfamily. Kinesin family.</text>
</comment>
<evidence type="ECO:0000256" key="6">
    <source>
        <dbReference type="ARBA" id="ARBA00023212"/>
    </source>
</evidence>
<dbReference type="EMBL" id="KK114258">
    <property type="protein sequence ID" value="KFM62031.1"/>
    <property type="molecule type" value="Genomic_DNA"/>
</dbReference>
<dbReference type="InterPro" id="IPR027640">
    <property type="entry name" value="Kinesin-like_fam"/>
</dbReference>
<dbReference type="PROSITE" id="PS50067">
    <property type="entry name" value="KINESIN_MOTOR_2"/>
    <property type="match status" value="1"/>
</dbReference>
<name>A0A087TA92_STEMI</name>
<evidence type="ECO:0000256" key="7">
    <source>
        <dbReference type="PROSITE-ProRule" id="PRU00283"/>
    </source>
</evidence>
<feature type="domain" description="Kinesin motor" evidence="10">
    <location>
        <begin position="1"/>
        <end position="130"/>
    </location>
</feature>
<protein>
    <recommendedName>
        <fullName evidence="8">Kinesin-like protein</fullName>
    </recommendedName>
</protein>
<keyword evidence="12" id="KW-1185">Reference proteome</keyword>
<keyword evidence="5 8" id="KW-0505">Motor protein</keyword>
<keyword evidence="6" id="KW-0963">Cytoplasm</keyword>
<dbReference type="Gene3D" id="3.40.850.10">
    <property type="entry name" value="Kinesin motor domain"/>
    <property type="match status" value="1"/>
</dbReference>
<evidence type="ECO:0000313" key="11">
    <source>
        <dbReference type="EMBL" id="KFM62031.1"/>
    </source>
</evidence>
<comment type="caution">
    <text evidence="7">Lacks conserved residue(s) required for the propagation of feature annotation.</text>
</comment>
<evidence type="ECO:0000256" key="4">
    <source>
        <dbReference type="ARBA" id="ARBA00023054"/>
    </source>
</evidence>
<keyword evidence="8" id="KW-0493">Microtubule</keyword>
<dbReference type="InterPro" id="IPR001752">
    <property type="entry name" value="Kinesin_motor_dom"/>
</dbReference>
<dbReference type="GO" id="GO:0008017">
    <property type="term" value="F:microtubule binding"/>
    <property type="evidence" value="ECO:0007669"/>
    <property type="project" value="InterPro"/>
</dbReference>
<evidence type="ECO:0000256" key="8">
    <source>
        <dbReference type="RuleBase" id="RU000394"/>
    </source>
</evidence>
<evidence type="ECO:0000256" key="3">
    <source>
        <dbReference type="ARBA" id="ARBA00022840"/>
    </source>
</evidence>
<evidence type="ECO:0000259" key="10">
    <source>
        <dbReference type="PROSITE" id="PS50067"/>
    </source>
</evidence>
<evidence type="ECO:0000313" key="12">
    <source>
        <dbReference type="Proteomes" id="UP000054359"/>
    </source>
</evidence>
<dbReference type="PANTHER" id="PTHR47968">
    <property type="entry name" value="CENTROMERE PROTEIN E"/>
    <property type="match status" value="1"/>
</dbReference>
<keyword evidence="6" id="KW-0206">Cytoskeleton</keyword>
<dbReference type="InterPro" id="IPR027417">
    <property type="entry name" value="P-loop_NTPase"/>
</dbReference>
<dbReference type="Proteomes" id="UP000054359">
    <property type="component" value="Unassembled WGS sequence"/>
</dbReference>
<sequence length="307" mass="35075">MNERSSRSHVIFRMIIESELRGIENAAVNVSQFNLVDLAGSERVAQTGAKGVRFKESININKSLSMLSHVISQLSVKPDQFINYRDSKLTRILQNSLGGNAKTAIICTITPVSIDDTLSTLKFARRAKCIKNKPHVNEVLTEQALLKRYANEIKKLNEQLQAKEGETLGKEKLQRENEDLQRQIQELKLKFMSQLVPEYEKPALPKASRRETWGGSLDEARIRNLITQQKNRKQTLQLSMLEEESETETNYSDNEDICDPFFAMPRDIKDTEVQTEVILYLPEQKAVENVEIQCQLPICNLPEDTKV</sequence>
<evidence type="ECO:0000256" key="1">
    <source>
        <dbReference type="ARBA" id="ARBA00004245"/>
    </source>
</evidence>
<dbReference type="InterPro" id="IPR036961">
    <property type="entry name" value="Kinesin_motor_dom_sf"/>
</dbReference>
<dbReference type="GO" id="GO:0005524">
    <property type="term" value="F:ATP binding"/>
    <property type="evidence" value="ECO:0007669"/>
    <property type="project" value="UniProtKB-KW"/>
</dbReference>
<dbReference type="PANTHER" id="PTHR47968:SF75">
    <property type="entry name" value="CENTROMERE-ASSOCIATED PROTEIN E"/>
    <property type="match status" value="1"/>
</dbReference>
<dbReference type="SUPFAM" id="SSF52540">
    <property type="entry name" value="P-loop containing nucleoside triphosphate hydrolases"/>
    <property type="match status" value="1"/>
</dbReference>
<feature type="coiled-coil region" evidence="9">
    <location>
        <begin position="139"/>
        <end position="190"/>
    </location>
</feature>
<dbReference type="GO" id="GO:0000278">
    <property type="term" value="P:mitotic cell cycle"/>
    <property type="evidence" value="ECO:0007669"/>
    <property type="project" value="TreeGrafter"/>
</dbReference>
<keyword evidence="2 8" id="KW-0547">Nucleotide-binding</keyword>
<dbReference type="OrthoDB" id="6428181at2759"/>
<organism evidence="11 12">
    <name type="scientific">Stegodyphus mimosarum</name>
    <name type="common">African social velvet spider</name>
    <dbReference type="NCBI Taxonomy" id="407821"/>
    <lineage>
        <taxon>Eukaryota</taxon>
        <taxon>Metazoa</taxon>
        <taxon>Ecdysozoa</taxon>
        <taxon>Arthropoda</taxon>
        <taxon>Chelicerata</taxon>
        <taxon>Arachnida</taxon>
        <taxon>Araneae</taxon>
        <taxon>Araneomorphae</taxon>
        <taxon>Entelegynae</taxon>
        <taxon>Eresoidea</taxon>
        <taxon>Eresidae</taxon>
        <taxon>Stegodyphus</taxon>
    </lineage>
</organism>
<accession>A0A087TA92</accession>
<dbReference type="Pfam" id="PF00225">
    <property type="entry name" value="Kinesin"/>
    <property type="match status" value="1"/>
</dbReference>
<dbReference type="PRINTS" id="PR00380">
    <property type="entry name" value="KINESINHEAVY"/>
</dbReference>
<keyword evidence="4 9" id="KW-0175">Coiled coil</keyword>
<dbReference type="SMART" id="SM00129">
    <property type="entry name" value="KISc"/>
    <property type="match status" value="1"/>
</dbReference>
<dbReference type="GO" id="GO:0007018">
    <property type="term" value="P:microtubule-based movement"/>
    <property type="evidence" value="ECO:0007669"/>
    <property type="project" value="InterPro"/>
</dbReference>
<evidence type="ECO:0000256" key="2">
    <source>
        <dbReference type="ARBA" id="ARBA00022741"/>
    </source>
</evidence>
<evidence type="ECO:0000256" key="5">
    <source>
        <dbReference type="ARBA" id="ARBA00023175"/>
    </source>
</evidence>
<dbReference type="AlphaFoldDB" id="A0A087TA92"/>
<evidence type="ECO:0000256" key="9">
    <source>
        <dbReference type="SAM" id="Coils"/>
    </source>
</evidence>
<reference evidence="11 12" key="1">
    <citation type="submission" date="2013-11" db="EMBL/GenBank/DDBJ databases">
        <title>Genome sequencing of Stegodyphus mimosarum.</title>
        <authorList>
            <person name="Bechsgaard J."/>
        </authorList>
    </citation>
    <scope>NUCLEOTIDE SEQUENCE [LARGE SCALE GENOMIC DNA]</scope>
</reference>
<feature type="non-terminal residue" evidence="11">
    <location>
        <position position="307"/>
    </location>
</feature>
<dbReference type="GO" id="GO:0005874">
    <property type="term" value="C:microtubule"/>
    <property type="evidence" value="ECO:0007669"/>
    <property type="project" value="UniProtKB-KW"/>
</dbReference>